<dbReference type="Pfam" id="PF19833">
    <property type="entry name" value="RecG_dom3_C"/>
    <property type="match status" value="1"/>
</dbReference>
<dbReference type="SMART" id="SM00487">
    <property type="entry name" value="DEXDc"/>
    <property type="match status" value="1"/>
</dbReference>
<keyword evidence="8" id="KW-0238">DNA-binding</keyword>
<evidence type="ECO:0000256" key="12">
    <source>
        <dbReference type="ARBA" id="ARBA00034617"/>
    </source>
</evidence>
<evidence type="ECO:0000256" key="6">
    <source>
        <dbReference type="ARBA" id="ARBA00022806"/>
    </source>
</evidence>
<dbReference type="InterPro" id="IPR001650">
    <property type="entry name" value="Helicase_C-like"/>
</dbReference>
<dbReference type="InterPro" id="IPR027417">
    <property type="entry name" value="P-loop_NTPase"/>
</dbReference>
<dbReference type="InterPro" id="IPR012340">
    <property type="entry name" value="NA-bd_OB-fold"/>
</dbReference>
<dbReference type="GO" id="GO:0005524">
    <property type="term" value="F:ATP binding"/>
    <property type="evidence" value="ECO:0007669"/>
    <property type="project" value="UniProtKB-KW"/>
</dbReference>
<dbReference type="InterPro" id="IPR033454">
    <property type="entry name" value="RecG_wedge"/>
</dbReference>
<evidence type="ECO:0000256" key="7">
    <source>
        <dbReference type="ARBA" id="ARBA00022840"/>
    </source>
</evidence>
<dbReference type="GO" id="GO:0043138">
    <property type="term" value="F:3'-5' DNA helicase activity"/>
    <property type="evidence" value="ECO:0007669"/>
    <property type="project" value="UniProtKB-EC"/>
</dbReference>
<dbReference type="SMART" id="SM00490">
    <property type="entry name" value="HELICc"/>
    <property type="match status" value="1"/>
</dbReference>
<evidence type="ECO:0000256" key="5">
    <source>
        <dbReference type="ARBA" id="ARBA00022801"/>
    </source>
</evidence>
<keyword evidence="4 15" id="KW-0227">DNA damage</keyword>
<dbReference type="GO" id="GO:0003677">
    <property type="term" value="F:DNA binding"/>
    <property type="evidence" value="ECO:0007669"/>
    <property type="project" value="UniProtKB-KW"/>
</dbReference>
<dbReference type="CDD" id="cd04488">
    <property type="entry name" value="RecG_wedge_OBF"/>
    <property type="match status" value="1"/>
</dbReference>
<comment type="similarity">
    <text evidence="1 15">Belongs to the helicase family. RecG subfamily.</text>
</comment>
<keyword evidence="11" id="KW-0413">Isomerase</keyword>
<dbReference type="PANTHER" id="PTHR47964">
    <property type="entry name" value="ATP-DEPENDENT DNA HELICASE HOMOLOG RECG, CHLOROPLASTIC"/>
    <property type="match status" value="1"/>
</dbReference>
<dbReference type="Pfam" id="PF00271">
    <property type="entry name" value="Helicase_C"/>
    <property type="match status" value="1"/>
</dbReference>
<feature type="domain" description="Helicase C-terminal" evidence="17">
    <location>
        <begin position="519"/>
        <end position="684"/>
    </location>
</feature>
<name>A0A9E2P1A2_9SPIR</name>
<dbReference type="PROSITE" id="PS51192">
    <property type="entry name" value="HELICASE_ATP_BIND_1"/>
    <property type="match status" value="1"/>
</dbReference>
<dbReference type="Pfam" id="PF17191">
    <property type="entry name" value="RecG_wedge"/>
    <property type="match status" value="1"/>
</dbReference>
<reference evidence="18" key="1">
    <citation type="journal article" date="2021" name="PeerJ">
        <title>Extensive microbial diversity within the chicken gut microbiome revealed by metagenomics and culture.</title>
        <authorList>
            <person name="Gilroy R."/>
            <person name="Ravi A."/>
            <person name="Getino M."/>
            <person name="Pursley I."/>
            <person name="Horton D.L."/>
            <person name="Alikhan N.F."/>
            <person name="Baker D."/>
            <person name="Gharbi K."/>
            <person name="Hall N."/>
            <person name="Watson M."/>
            <person name="Adriaenssens E.M."/>
            <person name="Foster-Nyarko E."/>
            <person name="Jarju S."/>
            <person name="Secka A."/>
            <person name="Antonio M."/>
            <person name="Oren A."/>
            <person name="Chaudhuri R.R."/>
            <person name="La Ragione R."/>
            <person name="Hildebrand F."/>
            <person name="Pallen M.J."/>
        </authorList>
    </citation>
    <scope>NUCLEOTIDE SEQUENCE</scope>
    <source>
        <strain evidence="18">Gambia15-2214</strain>
    </source>
</reference>
<dbReference type="EC" id="5.6.2.4" evidence="13 15"/>
<dbReference type="InterPro" id="IPR045562">
    <property type="entry name" value="RecG_dom3_C"/>
</dbReference>
<dbReference type="CDD" id="cd17992">
    <property type="entry name" value="DEXHc_RecG"/>
    <property type="match status" value="1"/>
</dbReference>
<evidence type="ECO:0000256" key="3">
    <source>
        <dbReference type="ARBA" id="ARBA00022741"/>
    </source>
</evidence>
<evidence type="ECO:0000256" key="4">
    <source>
        <dbReference type="ARBA" id="ARBA00022763"/>
    </source>
</evidence>
<sequence>MKLSEIKTPISVLSGIGPAKAHLFANLGIYSVSDLLAWYPKDWEDRTQKRTLSEYKLFPKVHTIVQVLHHSWFGYGKMRTLKITVTDGTATGHLIAFNRPFLEKSLPVGAIVALTAHFAVKYNELQSTDFETEKIADSGNIADYKTATVPGSRVFPIYPLTAGLSQGQLRKVIAKALQEYGRGIDNEVPQEVIEKHGLLTKQQAIFAIHQPHTLQNALKARNTLIYEELFNFQLAIVRRALLHKGRLPEDSLQGYGEKELPSSAFLESLSPRQKKLLEALPFELTEGQKRTIYDINQDIDRTEKGRFSSSPQPYTMARLVQGDVGSGKTLTAFFACLRIIDWGGQCAILAPTELLARQHAENAAKLLAPLDVNLAFLTGNLKAAGRGPLLQALKEGTIHIVIGTHALFSRNVQYKDLHLAVIDEQHRFGVLQRNAILEKGRQPIPNTDNYAVPALLMLSATPIPRTLALTVFGDLDVSVIKTMPQGRKPIKTYLTRMGNEQNVYEYVRKEIEAGHQAYFVYPLIEELKTDETRDEASYNEQDHSVFIDSTEKSSSIKSAEDMYRFLSETVYPSVPMAVIHSRCDEEEQSRILENFRLGKIKILVATSVVEVGVDVPNATCMVIEHADRFGLAALHQLRGRVGRGEYQSYCFLVYGKNLTETGKSRMKILRETNDGFVIAEEDLKLRGPGEVTGIQQSGYLTLGIADPIRDRDMLETARRDVIEYLDIKKDTAV</sequence>
<keyword evidence="3 15" id="KW-0547">Nucleotide-binding</keyword>
<evidence type="ECO:0000256" key="14">
    <source>
        <dbReference type="ARBA" id="ARBA00048988"/>
    </source>
</evidence>
<dbReference type="InterPro" id="IPR047112">
    <property type="entry name" value="RecG/Mfd"/>
</dbReference>
<dbReference type="NCBIfam" id="NF008165">
    <property type="entry name" value="PRK10917.1-3"/>
    <property type="match status" value="1"/>
</dbReference>
<dbReference type="AlphaFoldDB" id="A0A9E2P1A2"/>
<dbReference type="GO" id="GO:0006310">
    <property type="term" value="P:DNA recombination"/>
    <property type="evidence" value="ECO:0007669"/>
    <property type="project" value="UniProtKB-UniRule"/>
</dbReference>
<evidence type="ECO:0000259" key="17">
    <source>
        <dbReference type="PROSITE" id="PS51194"/>
    </source>
</evidence>
<keyword evidence="7 15" id="KW-0067">ATP-binding</keyword>
<evidence type="ECO:0000256" key="10">
    <source>
        <dbReference type="ARBA" id="ARBA00023204"/>
    </source>
</evidence>
<evidence type="ECO:0000256" key="11">
    <source>
        <dbReference type="ARBA" id="ARBA00023235"/>
    </source>
</evidence>
<dbReference type="InterPro" id="IPR004609">
    <property type="entry name" value="ATP-dep_DNA_helicase_RecG"/>
</dbReference>
<protein>
    <recommendedName>
        <fullName evidence="2 15">ATP-dependent DNA helicase RecG</fullName>
        <ecNumber evidence="13 15">5.6.2.4</ecNumber>
    </recommendedName>
</protein>
<dbReference type="Gene3D" id="2.40.50.140">
    <property type="entry name" value="Nucleic acid-binding proteins"/>
    <property type="match status" value="1"/>
</dbReference>
<gene>
    <name evidence="18" type="primary">recG</name>
    <name evidence="18" type="ORF">IAA16_10035</name>
</gene>
<evidence type="ECO:0000256" key="1">
    <source>
        <dbReference type="ARBA" id="ARBA00007504"/>
    </source>
</evidence>
<comment type="catalytic activity">
    <reaction evidence="12 15">
        <text>Couples ATP hydrolysis with the unwinding of duplex DNA by translocating in the 3'-5' direction.</text>
        <dbReference type="EC" id="5.6.2.4"/>
    </reaction>
</comment>
<dbReference type="EMBL" id="JAHLFV010000231">
    <property type="protein sequence ID" value="MBU3850893.1"/>
    <property type="molecule type" value="Genomic_DNA"/>
</dbReference>
<comment type="catalytic activity">
    <reaction evidence="14 15">
        <text>ATP + H2O = ADP + phosphate + H(+)</text>
        <dbReference type="Rhea" id="RHEA:13065"/>
        <dbReference type="ChEBI" id="CHEBI:15377"/>
        <dbReference type="ChEBI" id="CHEBI:15378"/>
        <dbReference type="ChEBI" id="CHEBI:30616"/>
        <dbReference type="ChEBI" id="CHEBI:43474"/>
        <dbReference type="ChEBI" id="CHEBI:456216"/>
        <dbReference type="EC" id="5.6.2.4"/>
    </reaction>
</comment>
<accession>A0A9E2P1A2</accession>
<proteinExistence type="inferred from homology"/>
<dbReference type="InterPro" id="IPR014001">
    <property type="entry name" value="Helicase_ATP-bd"/>
</dbReference>
<dbReference type="SUPFAM" id="SSF52540">
    <property type="entry name" value="P-loop containing nucleoside triphosphate hydrolases"/>
    <property type="match status" value="1"/>
</dbReference>
<dbReference type="GO" id="GO:0016787">
    <property type="term" value="F:hydrolase activity"/>
    <property type="evidence" value="ECO:0007669"/>
    <property type="project" value="UniProtKB-KW"/>
</dbReference>
<evidence type="ECO:0000256" key="13">
    <source>
        <dbReference type="ARBA" id="ARBA00034808"/>
    </source>
</evidence>
<dbReference type="NCBIfam" id="TIGR00643">
    <property type="entry name" value="recG"/>
    <property type="match status" value="1"/>
</dbReference>
<evidence type="ECO:0000259" key="16">
    <source>
        <dbReference type="PROSITE" id="PS51192"/>
    </source>
</evidence>
<dbReference type="PANTHER" id="PTHR47964:SF1">
    <property type="entry name" value="ATP-DEPENDENT DNA HELICASE HOMOLOG RECG, CHLOROPLASTIC"/>
    <property type="match status" value="1"/>
</dbReference>
<dbReference type="InterPro" id="IPR011545">
    <property type="entry name" value="DEAD/DEAH_box_helicase_dom"/>
</dbReference>
<keyword evidence="5 15" id="KW-0378">Hydrolase</keyword>
<dbReference type="PROSITE" id="PS51194">
    <property type="entry name" value="HELICASE_CTER"/>
    <property type="match status" value="1"/>
</dbReference>
<dbReference type="GO" id="GO:0006281">
    <property type="term" value="P:DNA repair"/>
    <property type="evidence" value="ECO:0007669"/>
    <property type="project" value="UniProtKB-UniRule"/>
</dbReference>
<evidence type="ECO:0000313" key="18">
    <source>
        <dbReference type="EMBL" id="MBU3850893.1"/>
    </source>
</evidence>
<keyword evidence="9 15" id="KW-0233">DNA recombination</keyword>
<feature type="domain" description="Helicase ATP-binding" evidence="16">
    <location>
        <begin position="309"/>
        <end position="480"/>
    </location>
</feature>
<evidence type="ECO:0000313" key="19">
    <source>
        <dbReference type="Proteomes" id="UP000823914"/>
    </source>
</evidence>
<comment type="caution">
    <text evidence="18">The sequence shown here is derived from an EMBL/GenBank/DDBJ whole genome shotgun (WGS) entry which is preliminary data.</text>
</comment>
<dbReference type="Pfam" id="PF00270">
    <property type="entry name" value="DEAD"/>
    <property type="match status" value="1"/>
</dbReference>
<dbReference type="SUPFAM" id="SSF50249">
    <property type="entry name" value="Nucleic acid-binding proteins"/>
    <property type="match status" value="1"/>
</dbReference>
<reference evidence="18" key="2">
    <citation type="submission" date="2021-04" db="EMBL/GenBank/DDBJ databases">
        <authorList>
            <person name="Gilroy R."/>
        </authorList>
    </citation>
    <scope>NUCLEOTIDE SEQUENCE</scope>
    <source>
        <strain evidence="18">Gambia15-2214</strain>
    </source>
</reference>
<evidence type="ECO:0000256" key="9">
    <source>
        <dbReference type="ARBA" id="ARBA00023172"/>
    </source>
</evidence>
<dbReference type="Proteomes" id="UP000823914">
    <property type="component" value="Unassembled WGS sequence"/>
</dbReference>
<comment type="function">
    <text evidence="15">Plays a critical role in recombination and DNA repair. Helps process Holliday junction intermediates to mature products by catalyzing branch migration. Has replication fork regression activity, unwinds stalled or blocked replication forks to make a HJ that can be resolved. Has a DNA unwinding activity characteristic of a DNA helicase with 3'-5' polarity.</text>
</comment>
<dbReference type="Gene3D" id="3.40.50.300">
    <property type="entry name" value="P-loop containing nucleotide triphosphate hydrolases"/>
    <property type="match status" value="2"/>
</dbReference>
<evidence type="ECO:0000256" key="15">
    <source>
        <dbReference type="RuleBase" id="RU363016"/>
    </source>
</evidence>
<keyword evidence="10 15" id="KW-0234">DNA repair</keyword>
<organism evidence="18 19">
    <name type="scientific">Candidatus Treponema excrementipullorum</name>
    <dbReference type="NCBI Taxonomy" id="2838768"/>
    <lineage>
        <taxon>Bacteria</taxon>
        <taxon>Pseudomonadati</taxon>
        <taxon>Spirochaetota</taxon>
        <taxon>Spirochaetia</taxon>
        <taxon>Spirochaetales</taxon>
        <taxon>Treponemataceae</taxon>
        <taxon>Treponema</taxon>
    </lineage>
</organism>
<evidence type="ECO:0000256" key="8">
    <source>
        <dbReference type="ARBA" id="ARBA00023125"/>
    </source>
</evidence>
<keyword evidence="6 15" id="KW-0347">Helicase</keyword>
<evidence type="ECO:0000256" key="2">
    <source>
        <dbReference type="ARBA" id="ARBA00017846"/>
    </source>
</evidence>